<dbReference type="EMBL" id="JACHOU010000006">
    <property type="protein sequence ID" value="MBB6355087.1"/>
    <property type="molecule type" value="Genomic_DNA"/>
</dbReference>
<dbReference type="PANTHER" id="PTHR44688">
    <property type="entry name" value="DNA-BINDING TRANSCRIPTIONAL ACTIVATOR DEVR_DOSR"/>
    <property type="match status" value="1"/>
</dbReference>
<dbReference type="PROSITE" id="PS00622">
    <property type="entry name" value="HTH_LUXR_1"/>
    <property type="match status" value="1"/>
</dbReference>
<keyword evidence="2 5" id="KW-0238">DNA-binding</keyword>
<dbReference type="SMART" id="SM00421">
    <property type="entry name" value="HTH_LUXR"/>
    <property type="match status" value="1"/>
</dbReference>
<accession>A0A7X0F8H3</accession>
<keyword evidence="1" id="KW-0805">Transcription regulation</keyword>
<evidence type="ECO:0000256" key="1">
    <source>
        <dbReference type="ARBA" id="ARBA00023015"/>
    </source>
</evidence>
<dbReference type="PRINTS" id="PR00038">
    <property type="entry name" value="HTHLUXR"/>
</dbReference>
<dbReference type="RefSeq" id="WP_246441382.1">
    <property type="nucleotide sequence ID" value="NZ_BAABEG010000001.1"/>
</dbReference>
<evidence type="ECO:0000259" key="4">
    <source>
        <dbReference type="PROSITE" id="PS50043"/>
    </source>
</evidence>
<dbReference type="AlphaFoldDB" id="A0A7X0F8H3"/>
<organism evidence="5 6">
    <name type="scientific">Aminobacter aganoensis</name>
    <dbReference type="NCBI Taxonomy" id="83264"/>
    <lineage>
        <taxon>Bacteria</taxon>
        <taxon>Pseudomonadati</taxon>
        <taxon>Pseudomonadota</taxon>
        <taxon>Alphaproteobacteria</taxon>
        <taxon>Hyphomicrobiales</taxon>
        <taxon>Phyllobacteriaceae</taxon>
        <taxon>Aminobacter</taxon>
    </lineage>
</organism>
<proteinExistence type="predicted"/>
<keyword evidence="6" id="KW-1185">Reference proteome</keyword>
<dbReference type="PANTHER" id="PTHR44688:SF16">
    <property type="entry name" value="DNA-BINDING TRANSCRIPTIONAL ACTIVATOR DEVR_DOSR"/>
    <property type="match status" value="1"/>
</dbReference>
<dbReference type="Gene3D" id="3.40.50.2300">
    <property type="match status" value="1"/>
</dbReference>
<feature type="domain" description="HTH luxR-type" evidence="4">
    <location>
        <begin position="202"/>
        <end position="267"/>
    </location>
</feature>
<dbReference type="PROSITE" id="PS50043">
    <property type="entry name" value="HTH_LUXR_2"/>
    <property type="match status" value="1"/>
</dbReference>
<dbReference type="SUPFAM" id="SSF46894">
    <property type="entry name" value="C-terminal effector domain of the bipartite response regulators"/>
    <property type="match status" value="1"/>
</dbReference>
<comment type="caution">
    <text evidence="5">The sequence shown here is derived from an EMBL/GenBank/DDBJ whole genome shotgun (WGS) entry which is preliminary data.</text>
</comment>
<sequence>MFLIRRQVGKIAHSCEHWAGDLMYRVAIPSARRANGAGGSVQKTCKTLLIVAPADFVSECLVFAIEREFPSIAVEQVATLAEACEAFECPVSLILLDAGQLPDVAGHSERISHLHPGAQIMLIQEDGRHEVSIRDVVTARNVRGVLPMNLKLDVWLSVVRLVLRGGEYFPLSLFEPIIERRTTVATTFTEATAKPQAQADSDTDDFDELTDRELQILGMVARGLQNKLIAAALGLSEHTVKIHLHNIITKLGAHNRTEAAAIFHGRRGEAAGERDIGAGAIQAQLPLGV</sequence>
<evidence type="ECO:0000313" key="6">
    <source>
        <dbReference type="Proteomes" id="UP000536262"/>
    </source>
</evidence>
<dbReference type="InterPro" id="IPR000792">
    <property type="entry name" value="Tscrpt_reg_LuxR_C"/>
</dbReference>
<evidence type="ECO:0000313" key="5">
    <source>
        <dbReference type="EMBL" id="MBB6355087.1"/>
    </source>
</evidence>
<name>A0A7X0F8H3_9HYPH</name>
<dbReference type="GO" id="GO:0003677">
    <property type="term" value="F:DNA binding"/>
    <property type="evidence" value="ECO:0007669"/>
    <property type="project" value="UniProtKB-KW"/>
</dbReference>
<protein>
    <submittedName>
        <fullName evidence="5">DNA-binding NarL/FixJ family response regulator</fullName>
    </submittedName>
</protein>
<dbReference type="GO" id="GO:0006355">
    <property type="term" value="P:regulation of DNA-templated transcription"/>
    <property type="evidence" value="ECO:0007669"/>
    <property type="project" value="InterPro"/>
</dbReference>
<dbReference type="Proteomes" id="UP000536262">
    <property type="component" value="Unassembled WGS sequence"/>
</dbReference>
<dbReference type="Pfam" id="PF00196">
    <property type="entry name" value="GerE"/>
    <property type="match status" value="1"/>
</dbReference>
<dbReference type="InterPro" id="IPR016032">
    <property type="entry name" value="Sig_transdc_resp-reg_C-effctor"/>
</dbReference>
<evidence type="ECO:0000256" key="2">
    <source>
        <dbReference type="ARBA" id="ARBA00023125"/>
    </source>
</evidence>
<evidence type="ECO:0000256" key="3">
    <source>
        <dbReference type="ARBA" id="ARBA00023163"/>
    </source>
</evidence>
<dbReference type="CDD" id="cd06170">
    <property type="entry name" value="LuxR_C_like"/>
    <property type="match status" value="1"/>
</dbReference>
<gene>
    <name evidence="5" type="ORF">GGR00_002886</name>
</gene>
<keyword evidence="3" id="KW-0804">Transcription</keyword>
<reference evidence="5 6" key="1">
    <citation type="submission" date="2020-08" db="EMBL/GenBank/DDBJ databases">
        <title>Genomic Encyclopedia of Type Strains, Phase IV (KMG-IV): sequencing the most valuable type-strain genomes for metagenomic binning, comparative biology and taxonomic classification.</title>
        <authorList>
            <person name="Goeker M."/>
        </authorList>
    </citation>
    <scope>NUCLEOTIDE SEQUENCE [LARGE SCALE GENOMIC DNA]</scope>
    <source>
        <strain evidence="5 6">DSM 7051</strain>
    </source>
</reference>